<dbReference type="Proteomes" id="UP000054874">
    <property type="component" value="Unassembled WGS sequence"/>
</dbReference>
<name>A0A0V8QF49_9FIRM</name>
<keyword evidence="4" id="KW-0418">Kinase</keyword>
<evidence type="ECO:0000313" key="4">
    <source>
        <dbReference type="EMBL" id="KSV59224.1"/>
    </source>
</evidence>
<dbReference type="SMART" id="SM00954">
    <property type="entry name" value="RelA_SpoT"/>
    <property type="match status" value="1"/>
</dbReference>
<feature type="coiled-coil region" evidence="2">
    <location>
        <begin position="190"/>
        <end position="224"/>
    </location>
</feature>
<dbReference type="SUPFAM" id="SSF81301">
    <property type="entry name" value="Nucleotidyltransferase"/>
    <property type="match status" value="1"/>
</dbReference>
<dbReference type="Gene3D" id="1.10.287.860">
    <property type="entry name" value="Nucleotidyltransferase"/>
    <property type="match status" value="1"/>
</dbReference>
<keyword evidence="5" id="KW-1185">Reference proteome</keyword>
<sequence length="240" mass="28150">MELPMFYNQEEEWRRALLLYDAALKEVSTKIEILSNEFKTVNRYNPIEHVTARIKSPESIAKKIRHSNRELTVENIVKYINDVAGVRIICSFTSDIYRIASAITKQNDVRVLKIKDYITQPKANGYMSYHMIVAVPIFLSNEVIDTKVEIQIRTIAMDFWASLEHKIYYKFEGNAPEHIRKELKECSDIASYLDQKMLSLNEEIKKYNQEELVLEEDYKEIEVETYYSVLKEDFGKLADG</sequence>
<proteinExistence type="predicted"/>
<dbReference type="GO" id="GO:0015970">
    <property type="term" value="P:guanosine tetraphosphate biosynthetic process"/>
    <property type="evidence" value="ECO:0007669"/>
    <property type="project" value="UniProtKB-UniPathway"/>
</dbReference>
<organism evidence="4 5">
    <name type="scientific">Acetivibrio ethanolgignens</name>
    <dbReference type="NCBI Taxonomy" id="290052"/>
    <lineage>
        <taxon>Bacteria</taxon>
        <taxon>Bacillati</taxon>
        <taxon>Bacillota</taxon>
        <taxon>Clostridia</taxon>
        <taxon>Eubacteriales</taxon>
        <taxon>Oscillospiraceae</taxon>
        <taxon>Acetivibrio</taxon>
    </lineage>
</organism>
<protein>
    <submittedName>
        <fullName evidence="4">GTP pyrophosphokinase</fullName>
    </submittedName>
</protein>
<dbReference type="UniPathway" id="UPA00908">
    <property type="reaction ID" value="UER00884"/>
</dbReference>
<dbReference type="InterPro" id="IPR043519">
    <property type="entry name" value="NT_sf"/>
</dbReference>
<dbReference type="PANTHER" id="PTHR47837">
    <property type="entry name" value="GTP PYROPHOSPHOKINASE YJBM"/>
    <property type="match status" value="1"/>
</dbReference>
<dbReference type="AlphaFoldDB" id="A0A0V8QF49"/>
<dbReference type="InterPro" id="IPR052366">
    <property type="entry name" value="GTP_Pyrophosphokinase"/>
</dbReference>
<keyword evidence="4" id="KW-0808">Transferase</keyword>
<comment type="caution">
    <text evidence="4">The sequence shown here is derived from an EMBL/GenBank/DDBJ whole genome shotgun (WGS) entry which is preliminary data.</text>
</comment>
<evidence type="ECO:0000256" key="2">
    <source>
        <dbReference type="SAM" id="Coils"/>
    </source>
</evidence>
<keyword evidence="2" id="KW-0175">Coiled coil</keyword>
<dbReference type="RefSeq" id="WP_058352531.1">
    <property type="nucleotide sequence ID" value="NZ_CABMMD010000150.1"/>
</dbReference>
<dbReference type="EMBL" id="LNAM01000150">
    <property type="protein sequence ID" value="KSV59224.1"/>
    <property type="molecule type" value="Genomic_DNA"/>
</dbReference>
<reference evidence="4 5" key="1">
    <citation type="submission" date="2015-11" db="EMBL/GenBank/DDBJ databases">
        <title>Butyribacter intestini gen. nov., sp. nov., a butyric acid-producing bacterium of the family Lachnospiraceae isolated from the human faeces.</title>
        <authorList>
            <person name="Zou Y."/>
            <person name="Xue W."/>
            <person name="Luo G."/>
            <person name="Lv M."/>
        </authorList>
    </citation>
    <scope>NUCLEOTIDE SEQUENCE [LARGE SCALE GENOMIC DNA]</scope>
    <source>
        <strain evidence="4 5">ACET-33324</strain>
    </source>
</reference>
<dbReference type="OrthoDB" id="9789634at2"/>
<dbReference type="InterPro" id="IPR007685">
    <property type="entry name" value="RelA_SpoT"/>
</dbReference>
<dbReference type="STRING" id="290052.ASU35_09890"/>
<comment type="pathway">
    <text evidence="1">Purine metabolism; ppGpp biosynthesis; ppGpp from GTP: step 1/2.</text>
</comment>
<feature type="domain" description="RelA/SpoT" evidence="3">
    <location>
        <begin position="52"/>
        <end position="175"/>
    </location>
</feature>
<evidence type="ECO:0000256" key="1">
    <source>
        <dbReference type="ARBA" id="ARBA00004976"/>
    </source>
</evidence>
<dbReference type="GO" id="GO:0016301">
    <property type="term" value="F:kinase activity"/>
    <property type="evidence" value="ECO:0007669"/>
    <property type="project" value="UniProtKB-KW"/>
</dbReference>
<dbReference type="PANTHER" id="PTHR47837:SF2">
    <property type="entry name" value="GTP PYROPHOSPHOKINASE YWAC"/>
    <property type="match status" value="1"/>
</dbReference>
<accession>A0A0V8QF49</accession>
<evidence type="ECO:0000313" key="5">
    <source>
        <dbReference type="Proteomes" id="UP000054874"/>
    </source>
</evidence>
<dbReference type="CDD" id="cd05399">
    <property type="entry name" value="NT_Rel-Spo_like"/>
    <property type="match status" value="1"/>
</dbReference>
<gene>
    <name evidence="4" type="ORF">ASU35_09890</name>
</gene>
<dbReference type="Pfam" id="PF04607">
    <property type="entry name" value="RelA_SpoT"/>
    <property type="match status" value="1"/>
</dbReference>
<evidence type="ECO:0000259" key="3">
    <source>
        <dbReference type="SMART" id="SM00954"/>
    </source>
</evidence>
<dbReference type="Gene3D" id="3.30.460.10">
    <property type="entry name" value="Beta Polymerase, domain 2"/>
    <property type="match status" value="1"/>
</dbReference>